<gene>
    <name evidence="6" type="ORF">GCM10023322_45090</name>
</gene>
<name>A0ABP9S2M0_9ACTN</name>
<keyword evidence="7" id="KW-1185">Reference proteome</keyword>
<dbReference type="PIRSF" id="PIRSF006060">
    <property type="entry name" value="AA_transporter"/>
    <property type="match status" value="1"/>
</dbReference>
<feature type="transmembrane region" description="Helical" evidence="5">
    <location>
        <begin position="152"/>
        <end position="174"/>
    </location>
</feature>
<feature type="transmembrane region" description="Helical" evidence="5">
    <location>
        <begin position="47"/>
        <end position="68"/>
    </location>
</feature>
<feature type="transmembrane region" description="Helical" evidence="5">
    <location>
        <begin position="194"/>
        <end position="212"/>
    </location>
</feature>
<evidence type="ECO:0000313" key="7">
    <source>
        <dbReference type="Proteomes" id="UP001501570"/>
    </source>
</evidence>
<feature type="transmembrane region" description="Helical" evidence="5">
    <location>
        <begin position="265"/>
        <end position="290"/>
    </location>
</feature>
<feature type="transmembrane region" description="Helical" evidence="5">
    <location>
        <begin position="336"/>
        <end position="356"/>
    </location>
</feature>
<evidence type="ECO:0000256" key="3">
    <source>
        <dbReference type="ARBA" id="ARBA00022989"/>
    </source>
</evidence>
<evidence type="ECO:0000256" key="1">
    <source>
        <dbReference type="ARBA" id="ARBA00004141"/>
    </source>
</evidence>
<keyword evidence="3 5" id="KW-1133">Transmembrane helix</keyword>
<proteinExistence type="predicted"/>
<comment type="caution">
    <text evidence="6">The sequence shown here is derived from an EMBL/GenBank/DDBJ whole genome shotgun (WGS) entry which is preliminary data.</text>
</comment>
<accession>A0ABP9S2M0</accession>
<dbReference type="Pfam" id="PF13520">
    <property type="entry name" value="AA_permease_2"/>
    <property type="match status" value="1"/>
</dbReference>
<comment type="subcellular location">
    <subcellularLocation>
        <location evidence="1">Membrane</location>
        <topology evidence="1">Multi-pass membrane protein</topology>
    </subcellularLocation>
</comment>
<dbReference type="Proteomes" id="UP001501570">
    <property type="component" value="Unassembled WGS sequence"/>
</dbReference>
<sequence>MVVAETGGRAVGRWGLTAVALAALGGPLALAALYAPHMVAGLDGSSGFVALAAAVVFAFPIYIWVRYARHSGSGGGLYGYVRAAAGPRVGYAQAGLWLLSYALYLTYTTEYVVYDILTSVFPGIGPARPWLEVAIPILVAGVMLAGARVAIAVTAVIGVAQLALLIVLAVVTLRHGAQASAFQPVGPHGGLADAAAGIGLLYVCGSLPLYLGGEASRPTRTMPWALMVAYVVTAVAVTVAVIGYATNPAFTRAEIPGVSVAQVFAGHGLAVAVGVGVAVSVIGVMLVEYLAVTRLTRALTGWSTRTITAVVAVLVVASGPVSLIDPDKFYDTLIRPSLIALWLSQLIGVVVFPWFVRRHGRLRATDVVVTLVAVAILGYGLYGSIAHQIAS</sequence>
<feature type="transmembrane region" description="Helical" evidence="5">
    <location>
        <begin position="368"/>
        <end position="390"/>
    </location>
</feature>
<protein>
    <recommendedName>
        <fullName evidence="8">APC family permease</fullName>
    </recommendedName>
</protein>
<feature type="transmembrane region" description="Helical" evidence="5">
    <location>
        <begin position="302"/>
        <end position="324"/>
    </location>
</feature>
<feature type="transmembrane region" description="Helical" evidence="5">
    <location>
        <begin position="89"/>
        <end position="107"/>
    </location>
</feature>
<dbReference type="RefSeq" id="WP_345632538.1">
    <property type="nucleotide sequence ID" value="NZ_BAABJQ010000013.1"/>
</dbReference>
<feature type="transmembrane region" description="Helical" evidence="5">
    <location>
        <begin position="127"/>
        <end position="145"/>
    </location>
</feature>
<evidence type="ECO:0000256" key="4">
    <source>
        <dbReference type="ARBA" id="ARBA00023136"/>
    </source>
</evidence>
<evidence type="ECO:0000256" key="2">
    <source>
        <dbReference type="ARBA" id="ARBA00022692"/>
    </source>
</evidence>
<evidence type="ECO:0000313" key="6">
    <source>
        <dbReference type="EMBL" id="GAA5190286.1"/>
    </source>
</evidence>
<evidence type="ECO:0000256" key="5">
    <source>
        <dbReference type="SAM" id="Phobius"/>
    </source>
</evidence>
<dbReference type="Gene3D" id="1.20.1740.10">
    <property type="entry name" value="Amino acid/polyamine transporter I"/>
    <property type="match status" value="1"/>
</dbReference>
<organism evidence="6 7">
    <name type="scientific">Rugosimonospora acidiphila</name>
    <dbReference type="NCBI Taxonomy" id="556531"/>
    <lineage>
        <taxon>Bacteria</taxon>
        <taxon>Bacillati</taxon>
        <taxon>Actinomycetota</taxon>
        <taxon>Actinomycetes</taxon>
        <taxon>Micromonosporales</taxon>
        <taxon>Micromonosporaceae</taxon>
        <taxon>Rugosimonospora</taxon>
    </lineage>
</organism>
<evidence type="ECO:0008006" key="8">
    <source>
        <dbReference type="Google" id="ProtNLM"/>
    </source>
</evidence>
<keyword evidence="4 5" id="KW-0472">Membrane</keyword>
<dbReference type="EMBL" id="BAABJQ010000013">
    <property type="protein sequence ID" value="GAA5190286.1"/>
    <property type="molecule type" value="Genomic_DNA"/>
</dbReference>
<reference evidence="7" key="1">
    <citation type="journal article" date="2019" name="Int. J. Syst. Evol. Microbiol.">
        <title>The Global Catalogue of Microorganisms (GCM) 10K type strain sequencing project: providing services to taxonomists for standard genome sequencing and annotation.</title>
        <authorList>
            <consortium name="The Broad Institute Genomics Platform"/>
            <consortium name="The Broad Institute Genome Sequencing Center for Infectious Disease"/>
            <person name="Wu L."/>
            <person name="Ma J."/>
        </authorList>
    </citation>
    <scope>NUCLEOTIDE SEQUENCE [LARGE SCALE GENOMIC DNA]</scope>
    <source>
        <strain evidence="7">JCM 18304</strain>
    </source>
</reference>
<feature type="transmembrane region" description="Helical" evidence="5">
    <location>
        <begin position="224"/>
        <end position="245"/>
    </location>
</feature>
<dbReference type="InterPro" id="IPR002293">
    <property type="entry name" value="AA/rel_permease1"/>
</dbReference>
<keyword evidence="2 5" id="KW-0812">Transmembrane</keyword>